<dbReference type="EC" id="2.7.13.3" evidence="2"/>
<dbReference type="AlphaFoldDB" id="A0A3N6LMR0"/>
<evidence type="ECO:0000256" key="5">
    <source>
        <dbReference type="ARBA" id="ARBA00022777"/>
    </source>
</evidence>
<dbReference type="PROSITE" id="PS50109">
    <property type="entry name" value="HIS_KIN"/>
    <property type="match status" value="1"/>
</dbReference>
<dbReference type="SMART" id="SM00387">
    <property type="entry name" value="HATPase_c"/>
    <property type="match status" value="1"/>
</dbReference>
<accession>A0A3N6LMR0</accession>
<feature type="transmembrane region" description="Helical" evidence="7">
    <location>
        <begin position="69"/>
        <end position="87"/>
    </location>
</feature>
<reference evidence="10 11" key="1">
    <citation type="submission" date="2018-10" db="EMBL/GenBank/DDBJ databases">
        <title>Natrarchaeobius chitinivorans gen. nov., sp. nov., and Natrarchaeobius haloalkaliphilus sp. nov., alkaliphilic, chitin-utilizing haloarchaea from hypersaline alkaline lakes.</title>
        <authorList>
            <person name="Sorokin D.Y."/>
            <person name="Elcheninov A.G."/>
            <person name="Kostrikina N.A."/>
            <person name="Bale N.J."/>
            <person name="Sinninghe Damste J.S."/>
            <person name="Khijniak T.V."/>
            <person name="Kublanov I.V."/>
            <person name="Toshchakov S.V."/>
        </authorList>
    </citation>
    <scope>NUCLEOTIDE SEQUENCE [LARGE SCALE GENOMIC DNA]</scope>
    <source>
        <strain evidence="10 11">AArcht4T</strain>
    </source>
</reference>
<dbReference type="InterPro" id="IPR004358">
    <property type="entry name" value="Sig_transdc_His_kin-like_C"/>
</dbReference>
<feature type="domain" description="PAC" evidence="9">
    <location>
        <begin position="284"/>
        <end position="336"/>
    </location>
</feature>
<dbReference type="Gene3D" id="3.30.565.10">
    <property type="entry name" value="Histidine kinase-like ATPase, C-terminal domain"/>
    <property type="match status" value="1"/>
</dbReference>
<keyword evidence="7" id="KW-1133">Transmembrane helix</keyword>
<dbReference type="GO" id="GO:0005524">
    <property type="term" value="F:ATP binding"/>
    <property type="evidence" value="ECO:0007669"/>
    <property type="project" value="UniProtKB-KW"/>
</dbReference>
<evidence type="ECO:0000313" key="10">
    <source>
        <dbReference type="EMBL" id="RQG90493.1"/>
    </source>
</evidence>
<proteinExistence type="predicted"/>
<keyword evidence="11" id="KW-1185">Reference proteome</keyword>
<dbReference type="InterPro" id="IPR000014">
    <property type="entry name" value="PAS"/>
</dbReference>
<comment type="catalytic activity">
    <reaction evidence="1">
        <text>ATP + protein L-histidine = ADP + protein N-phospho-L-histidine.</text>
        <dbReference type="EC" id="2.7.13.3"/>
    </reaction>
</comment>
<keyword evidence="7" id="KW-0812">Transmembrane</keyword>
<keyword evidence="5" id="KW-0418">Kinase</keyword>
<dbReference type="Pfam" id="PF16927">
    <property type="entry name" value="HisKA_7TM"/>
    <property type="match status" value="1"/>
</dbReference>
<dbReference type="Proteomes" id="UP000282323">
    <property type="component" value="Unassembled WGS sequence"/>
</dbReference>
<comment type="caution">
    <text evidence="10">The sequence shown here is derived from an EMBL/GenBank/DDBJ whole genome shotgun (WGS) entry which is preliminary data.</text>
</comment>
<gene>
    <name evidence="10" type="ORF">EA473_20910</name>
</gene>
<feature type="domain" description="Histidine kinase" evidence="8">
    <location>
        <begin position="340"/>
        <end position="547"/>
    </location>
</feature>
<dbReference type="SUPFAM" id="SSF55874">
    <property type="entry name" value="ATPase domain of HSP90 chaperone/DNA topoisomerase II/histidine kinase"/>
    <property type="match status" value="1"/>
</dbReference>
<dbReference type="Gene3D" id="3.30.450.20">
    <property type="entry name" value="PAS domain"/>
    <property type="match status" value="1"/>
</dbReference>
<keyword evidence="3" id="KW-0808">Transferase</keyword>
<dbReference type="InterPro" id="IPR000700">
    <property type="entry name" value="PAS-assoc_C"/>
</dbReference>
<evidence type="ECO:0000256" key="1">
    <source>
        <dbReference type="ARBA" id="ARBA00000085"/>
    </source>
</evidence>
<evidence type="ECO:0000259" key="9">
    <source>
        <dbReference type="PROSITE" id="PS50113"/>
    </source>
</evidence>
<feature type="transmembrane region" description="Helical" evidence="7">
    <location>
        <begin position="6"/>
        <end position="24"/>
    </location>
</feature>
<dbReference type="Pfam" id="PF02518">
    <property type="entry name" value="HATPase_c"/>
    <property type="match status" value="1"/>
</dbReference>
<evidence type="ECO:0000256" key="4">
    <source>
        <dbReference type="ARBA" id="ARBA00022741"/>
    </source>
</evidence>
<dbReference type="InterPro" id="IPR003594">
    <property type="entry name" value="HATPase_dom"/>
</dbReference>
<dbReference type="CDD" id="cd00075">
    <property type="entry name" value="HATPase"/>
    <property type="match status" value="1"/>
</dbReference>
<evidence type="ECO:0000256" key="3">
    <source>
        <dbReference type="ARBA" id="ARBA00022679"/>
    </source>
</evidence>
<keyword evidence="7" id="KW-0472">Membrane</keyword>
<dbReference type="InterPro" id="IPR035965">
    <property type="entry name" value="PAS-like_dom_sf"/>
</dbReference>
<protein>
    <recommendedName>
        <fullName evidence="2">histidine kinase</fullName>
        <ecNumber evidence="2">2.7.13.3</ecNumber>
    </recommendedName>
</protein>
<feature type="transmembrane region" description="Helical" evidence="7">
    <location>
        <begin position="99"/>
        <end position="117"/>
    </location>
</feature>
<evidence type="ECO:0000256" key="2">
    <source>
        <dbReference type="ARBA" id="ARBA00012438"/>
    </source>
</evidence>
<dbReference type="InterPro" id="IPR036890">
    <property type="entry name" value="HATPase_C_sf"/>
</dbReference>
<organism evidence="10 11">
    <name type="scientific">Natrarchaeobius chitinivorans</name>
    <dbReference type="NCBI Taxonomy" id="1679083"/>
    <lineage>
        <taxon>Archaea</taxon>
        <taxon>Methanobacteriati</taxon>
        <taxon>Methanobacteriota</taxon>
        <taxon>Stenosarchaea group</taxon>
        <taxon>Halobacteria</taxon>
        <taxon>Halobacteriales</taxon>
        <taxon>Natrialbaceae</taxon>
        <taxon>Natrarchaeobius</taxon>
    </lineage>
</organism>
<feature type="transmembrane region" description="Helical" evidence="7">
    <location>
        <begin position="179"/>
        <end position="198"/>
    </location>
</feature>
<evidence type="ECO:0000313" key="11">
    <source>
        <dbReference type="Proteomes" id="UP000282323"/>
    </source>
</evidence>
<sequence>MVSIPVLVVLTSGIIALLLALEAIRNRPNPMAWPLSLLMVSVAAWALPYGVSIASTAPESVLLWNRLRYPGTVAVPVAYLVVAMTYAGKAEWLSRRACAALAVVPAAVLASVGTNRYHGYYFRSTSVTRVEGASIVAIEPGPLFWTNVAYSYALICASLVVLVLVFFRSGTIYRKQSGLLMIAGVVPLATNVAVNVLTEPGSSIDFTTTALTISGGAFAIALFHFDLFDLRPVARDKLVEELDDGVIVVDREGTVADVNDLAKRLLDGLEIGDTIGDVLPADLESDDEFTVRLDGRIRVYRYRSTPLTDQFGRRSGRIVYLDDVTDLAQREQRLSVLNRVLQHNLRNELSLVIGHLETAMETATDPTDEHIDAARESATEVVALARKARTLEQTVDDHAASDPVCVSTVVDRTLEDLEGVHPEVTFEREWPEASKPTAAASEPLFEAAVENLLENAVVHNDADQPRVAVRIETRDDRVRLSIADNGPGIPDAEYRILHNRAETPLDHGSGLGLWIAKWTATLSDGELSVAENEPRGTVISLSLPLAE</sequence>
<evidence type="ECO:0000259" key="8">
    <source>
        <dbReference type="PROSITE" id="PS50109"/>
    </source>
</evidence>
<dbReference type="RefSeq" id="WP_243645331.1">
    <property type="nucleotide sequence ID" value="NZ_REGA01000027.1"/>
</dbReference>
<dbReference type="InterPro" id="IPR031621">
    <property type="entry name" value="HisKA_7TM"/>
</dbReference>
<dbReference type="PANTHER" id="PTHR44936">
    <property type="entry name" value="SENSOR PROTEIN CREC"/>
    <property type="match status" value="1"/>
</dbReference>
<dbReference type="PANTHER" id="PTHR44936:SF10">
    <property type="entry name" value="SENSOR PROTEIN RSTB"/>
    <property type="match status" value="1"/>
</dbReference>
<dbReference type="PROSITE" id="PS50113">
    <property type="entry name" value="PAC"/>
    <property type="match status" value="1"/>
</dbReference>
<feature type="transmembrane region" description="Helical" evidence="7">
    <location>
        <begin position="210"/>
        <end position="228"/>
    </location>
</feature>
<evidence type="ECO:0000256" key="7">
    <source>
        <dbReference type="SAM" id="Phobius"/>
    </source>
</evidence>
<dbReference type="GO" id="GO:0004673">
    <property type="term" value="F:protein histidine kinase activity"/>
    <property type="evidence" value="ECO:0007669"/>
    <property type="project" value="UniProtKB-EC"/>
</dbReference>
<dbReference type="SUPFAM" id="SSF55785">
    <property type="entry name" value="PYP-like sensor domain (PAS domain)"/>
    <property type="match status" value="1"/>
</dbReference>
<keyword evidence="4" id="KW-0547">Nucleotide-binding</keyword>
<keyword evidence="6" id="KW-0067">ATP-binding</keyword>
<dbReference type="PRINTS" id="PR00344">
    <property type="entry name" value="BCTRLSENSOR"/>
</dbReference>
<dbReference type="EMBL" id="REGA01000027">
    <property type="protein sequence ID" value="RQG90493.1"/>
    <property type="molecule type" value="Genomic_DNA"/>
</dbReference>
<dbReference type="CDD" id="cd00130">
    <property type="entry name" value="PAS"/>
    <property type="match status" value="1"/>
</dbReference>
<dbReference type="InterPro" id="IPR005467">
    <property type="entry name" value="His_kinase_dom"/>
</dbReference>
<feature type="transmembrane region" description="Helical" evidence="7">
    <location>
        <begin position="31"/>
        <end position="49"/>
    </location>
</feature>
<feature type="transmembrane region" description="Helical" evidence="7">
    <location>
        <begin position="149"/>
        <end position="167"/>
    </location>
</feature>
<dbReference type="InterPro" id="IPR050980">
    <property type="entry name" value="2C_sensor_his_kinase"/>
</dbReference>
<evidence type="ECO:0000256" key="6">
    <source>
        <dbReference type="ARBA" id="ARBA00022840"/>
    </source>
</evidence>
<name>A0A3N6LMR0_NATCH</name>